<dbReference type="Proteomes" id="UP000029435">
    <property type="component" value="Unassembled WGS sequence"/>
</dbReference>
<proteinExistence type="predicted"/>
<sequence>MMLTSECKTVMRWGGIALVTFVYYLWLFLAIFPLDDKGDMPLGKVVTIEYHEAVIENIYKATDNVLEVALIGFPVCMTLILIIFKKVR</sequence>
<reference evidence="1 2" key="1">
    <citation type="submission" date="2014-08" db="EMBL/GenBank/DDBJ databases">
        <title>Genome sequences of NCPPB Pectobacterium isolates.</title>
        <authorList>
            <person name="Glover R.H."/>
            <person name="Sapp M."/>
            <person name="Elphinstone J."/>
        </authorList>
    </citation>
    <scope>NUCLEOTIDE SEQUENCE [LARGE SCALE GENOMIC DNA]</scope>
    <source>
        <strain evidence="1 2">LMG 21372</strain>
    </source>
</reference>
<comment type="caution">
    <text evidence="1">The sequence shown here is derived from an EMBL/GenBank/DDBJ whole genome shotgun (WGS) entry which is preliminary data.</text>
</comment>
<organism evidence="1 2">
    <name type="scientific">Pectobacterium brasiliense</name>
    <dbReference type="NCBI Taxonomy" id="180957"/>
    <lineage>
        <taxon>Bacteria</taxon>
        <taxon>Pseudomonadati</taxon>
        <taxon>Pseudomonadota</taxon>
        <taxon>Gammaproteobacteria</taxon>
        <taxon>Enterobacterales</taxon>
        <taxon>Pectobacteriaceae</taxon>
        <taxon>Pectobacterium</taxon>
    </lineage>
</organism>
<dbReference type="OrthoDB" id="6424638at2"/>
<evidence type="ECO:0000313" key="1">
    <source>
        <dbReference type="EMBL" id="KGA31899.1"/>
    </source>
</evidence>
<gene>
    <name evidence="1" type="ORF">KU74_20035</name>
</gene>
<dbReference type="STRING" id="180957.B5S52_00270"/>
<evidence type="ECO:0000313" key="2">
    <source>
        <dbReference type="Proteomes" id="UP000029435"/>
    </source>
</evidence>
<dbReference type="GeneID" id="57242359"/>
<dbReference type="AlphaFoldDB" id="A0A0M2EW71"/>
<name>A0A0M2EW71_9GAMM</name>
<dbReference type="RefSeq" id="WP_039317590.1">
    <property type="nucleotide sequence ID" value="NZ_CP020350.1"/>
</dbReference>
<dbReference type="EMBL" id="JQOD01000008">
    <property type="protein sequence ID" value="KGA31899.1"/>
    <property type="molecule type" value="Genomic_DNA"/>
</dbReference>
<accession>A0A0M2EW71</accession>
<protein>
    <submittedName>
        <fullName evidence="1">Uncharacterized protein</fullName>
    </submittedName>
</protein>